<sequence>MTDTISITTDARGVATLMLDRADKHNAMNAQMIAELHNAALALGADDAVRVVVLAAAGKTFCAGGDLGWMRDQMQADAETRASEAGKLAHMLHALNTMPKPLIGALHGNAFGGGVGMASVCDVAIGADHIKMGLTETRLGIIPATIGPYVVARMGEGRARRVFMSSRLFDAAEAVDLGLLARPVRADDLPAAVEAEVAPYLNCAPGAVAAAKALARSFGTRIDEDTIATSIAALKARWETEEAAEGIDAFFAKRKAAWVQG</sequence>
<keyword evidence="4" id="KW-1185">Reference proteome</keyword>
<dbReference type="AlphaFoldDB" id="A0A1P8MUK1"/>
<dbReference type="PANTHER" id="PTHR42964:SF1">
    <property type="entry name" value="POLYKETIDE BIOSYNTHESIS ENOYL-COA HYDRATASE PKSH-RELATED"/>
    <property type="match status" value="1"/>
</dbReference>
<evidence type="ECO:0000313" key="3">
    <source>
        <dbReference type="EMBL" id="APX11770.1"/>
    </source>
</evidence>
<protein>
    <submittedName>
        <fullName evidence="3">Enoyl-CoA hydratase</fullName>
    </submittedName>
</protein>
<dbReference type="InterPro" id="IPR029045">
    <property type="entry name" value="ClpP/crotonase-like_dom_sf"/>
</dbReference>
<dbReference type="STRING" id="299262.BWR18_08805"/>
<dbReference type="CDD" id="cd06558">
    <property type="entry name" value="crotonase-like"/>
    <property type="match status" value="1"/>
</dbReference>
<dbReference type="InterPro" id="IPR051683">
    <property type="entry name" value="Enoyl-CoA_Hydratase/Isomerase"/>
</dbReference>
<dbReference type="RefSeq" id="WP_076627630.1">
    <property type="nucleotide sequence ID" value="NZ_CP019312.1"/>
</dbReference>
<dbReference type="Gene3D" id="3.90.226.10">
    <property type="entry name" value="2-enoyl-CoA Hydratase, Chain A, domain 1"/>
    <property type="match status" value="1"/>
</dbReference>
<dbReference type="SUPFAM" id="SSF52096">
    <property type="entry name" value="ClpP/crotonase"/>
    <property type="match status" value="1"/>
</dbReference>
<comment type="similarity">
    <text evidence="1 2">Belongs to the enoyl-CoA hydratase/isomerase family.</text>
</comment>
<dbReference type="Pfam" id="PF00378">
    <property type="entry name" value="ECH_1"/>
    <property type="match status" value="1"/>
</dbReference>
<dbReference type="GO" id="GO:0003824">
    <property type="term" value="F:catalytic activity"/>
    <property type="evidence" value="ECO:0007669"/>
    <property type="project" value="InterPro"/>
</dbReference>
<gene>
    <name evidence="3" type="ORF">BWR18_08805</name>
</gene>
<organism evidence="3 4">
    <name type="scientific">Tateyamaria omphalii</name>
    <dbReference type="NCBI Taxonomy" id="299262"/>
    <lineage>
        <taxon>Bacteria</taxon>
        <taxon>Pseudomonadati</taxon>
        <taxon>Pseudomonadota</taxon>
        <taxon>Alphaproteobacteria</taxon>
        <taxon>Rhodobacterales</taxon>
        <taxon>Roseobacteraceae</taxon>
        <taxon>Tateyamaria</taxon>
    </lineage>
</organism>
<evidence type="ECO:0000313" key="4">
    <source>
        <dbReference type="Proteomes" id="UP000186336"/>
    </source>
</evidence>
<evidence type="ECO:0000256" key="2">
    <source>
        <dbReference type="RuleBase" id="RU003707"/>
    </source>
</evidence>
<dbReference type="InterPro" id="IPR001753">
    <property type="entry name" value="Enoyl-CoA_hydra/iso"/>
</dbReference>
<dbReference type="GO" id="GO:0008300">
    <property type="term" value="P:isoprenoid catabolic process"/>
    <property type="evidence" value="ECO:0007669"/>
    <property type="project" value="TreeGrafter"/>
</dbReference>
<evidence type="ECO:0000256" key="1">
    <source>
        <dbReference type="ARBA" id="ARBA00005254"/>
    </source>
</evidence>
<accession>A0A1P8MUK1</accession>
<dbReference type="Gene3D" id="1.10.12.10">
    <property type="entry name" value="Lyase 2-enoyl-coa Hydratase, Chain A, domain 2"/>
    <property type="match status" value="1"/>
</dbReference>
<dbReference type="Proteomes" id="UP000186336">
    <property type="component" value="Chromosome"/>
</dbReference>
<dbReference type="OrthoDB" id="9795613at2"/>
<dbReference type="EMBL" id="CP019312">
    <property type="protein sequence ID" value="APX11770.1"/>
    <property type="molecule type" value="Genomic_DNA"/>
</dbReference>
<dbReference type="PANTHER" id="PTHR42964">
    <property type="entry name" value="ENOYL-COA HYDRATASE"/>
    <property type="match status" value="1"/>
</dbReference>
<dbReference type="KEGG" id="tom:BWR18_08805"/>
<dbReference type="PROSITE" id="PS00166">
    <property type="entry name" value="ENOYL_COA_HYDRATASE"/>
    <property type="match status" value="1"/>
</dbReference>
<dbReference type="InterPro" id="IPR018376">
    <property type="entry name" value="Enoyl-CoA_hyd/isom_CS"/>
</dbReference>
<proteinExistence type="inferred from homology"/>
<dbReference type="NCBIfam" id="NF005675">
    <property type="entry name" value="PRK07468.1"/>
    <property type="match status" value="1"/>
</dbReference>
<dbReference type="InterPro" id="IPR014748">
    <property type="entry name" value="Enoyl-CoA_hydra_C"/>
</dbReference>
<name>A0A1P8MUK1_9RHOB</name>
<reference evidence="3 4" key="1">
    <citation type="submission" date="2017-01" db="EMBL/GenBank/DDBJ databases">
        <title>Complete genome of Tateyamaria omphalii DOK1-4 isolated from seawater in Dokdo.</title>
        <authorList>
            <person name="Kim J.H."/>
            <person name="Chi W.-J."/>
        </authorList>
    </citation>
    <scope>NUCLEOTIDE SEQUENCE [LARGE SCALE GENOMIC DNA]</scope>
    <source>
        <strain evidence="3 4">DOK1-4</strain>
    </source>
</reference>